<feature type="compositionally biased region" description="Polar residues" evidence="1">
    <location>
        <begin position="1"/>
        <end position="17"/>
    </location>
</feature>
<name>X6NS23_RETFI</name>
<dbReference type="AlphaFoldDB" id="X6NS23"/>
<organism evidence="2 3">
    <name type="scientific">Reticulomyxa filosa</name>
    <dbReference type="NCBI Taxonomy" id="46433"/>
    <lineage>
        <taxon>Eukaryota</taxon>
        <taxon>Sar</taxon>
        <taxon>Rhizaria</taxon>
        <taxon>Retaria</taxon>
        <taxon>Foraminifera</taxon>
        <taxon>Monothalamids</taxon>
        <taxon>Reticulomyxidae</taxon>
        <taxon>Reticulomyxa</taxon>
    </lineage>
</organism>
<feature type="compositionally biased region" description="Polar residues" evidence="1">
    <location>
        <begin position="86"/>
        <end position="105"/>
    </location>
</feature>
<sequence length="204" mass="21899">MGLNETARTTNGYNGSMLSEAHSNVERVDSTESTAGSGGTPALLGIAQAAPSANGHTKSAKQRSAPPLTLSLSVSEPIRTAILKKPSNNENNNTPKEISVSEQTEEQSLVTTANVKSAALQVEKHVTVKFFGNNNNNNNNNNKMKKKKKKKKVVLLSKFYKTQHTHTYINKVQSGRFDCLLRVFIGKGVNGRECAIVGGDSGGE</sequence>
<proteinExistence type="predicted"/>
<comment type="caution">
    <text evidence="2">The sequence shown here is derived from an EMBL/GenBank/DDBJ whole genome shotgun (WGS) entry which is preliminary data.</text>
</comment>
<keyword evidence="3" id="KW-1185">Reference proteome</keyword>
<dbReference type="Proteomes" id="UP000023152">
    <property type="component" value="Unassembled WGS sequence"/>
</dbReference>
<protein>
    <submittedName>
        <fullName evidence="2">Uncharacterized protein</fullName>
    </submittedName>
</protein>
<evidence type="ECO:0000313" key="2">
    <source>
        <dbReference type="EMBL" id="ETO28142.1"/>
    </source>
</evidence>
<evidence type="ECO:0000256" key="1">
    <source>
        <dbReference type="SAM" id="MobiDB-lite"/>
    </source>
</evidence>
<feature type="region of interest" description="Disordered" evidence="1">
    <location>
        <begin position="1"/>
        <end position="105"/>
    </location>
</feature>
<accession>X6NS23</accession>
<evidence type="ECO:0000313" key="3">
    <source>
        <dbReference type="Proteomes" id="UP000023152"/>
    </source>
</evidence>
<reference evidence="2 3" key="1">
    <citation type="journal article" date="2013" name="Curr. Biol.">
        <title>The Genome of the Foraminiferan Reticulomyxa filosa.</title>
        <authorList>
            <person name="Glockner G."/>
            <person name="Hulsmann N."/>
            <person name="Schleicher M."/>
            <person name="Noegel A.A."/>
            <person name="Eichinger L."/>
            <person name="Gallinger C."/>
            <person name="Pawlowski J."/>
            <person name="Sierra R."/>
            <person name="Euteneuer U."/>
            <person name="Pillet L."/>
            <person name="Moustafa A."/>
            <person name="Platzer M."/>
            <person name="Groth M."/>
            <person name="Szafranski K."/>
            <person name="Schliwa M."/>
        </authorList>
    </citation>
    <scope>NUCLEOTIDE SEQUENCE [LARGE SCALE GENOMIC DNA]</scope>
</reference>
<gene>
    <name evidence="2" type="ORF">RFI_08988</name>
</gene>
<dbReference type="EMBL" id="ASPP01006834">
    <property type="protein sequence ID" value="ETO28142.1"/>
    <property type="molecule type" value="Genomic_DNA"/>
</dbReference>